<dbReference type="EC" id="2.7.7.87" evidence="3 13"/>
<dbReference type="Proteomes" id="UP001151234">
    <property type="component" value="Unassembled WGS sequence"/>
</dbReference>
<feature type="binding site" evidence="14">
    <location>
        <position position="179"/>
    </location>
    <ligand>
        <name>L-threonine</name>
        <dbReference type="ChEBI" id="CHEBI:57926"/>
    </ligand>
</feature>
<feature type="domain" description="YrdC-like" evidence="15">
    <location>
        <begin position="11"/>
        <end position="197"/>
    </location>
</feature>
<dbReference type="PANTHER" id="PTHR17490">
    <property type="entry name" value="SUA5"/>
    <property type="match status" value="1"/>
</dbReference>
<dbReference type="NCBIfam" id="TIGR00057">
    <property type="entry name" value="L-threonylcarbamoyladenylate synthase"/>
    <property type="match status" value="1"/>
</dbReference>
<feature type="binding site" evidence="14">
    <location>
        <position position="65"/>
    </location>
    <ligand>
        <name>L-threonine</name>
        <dbReference type="ChEBI" id="CHEBI:57926"/>
    </ligand>
</feature>
<dbReference type="Pfam" id="PF01300">
    <property type="entry name" value="Sua5_yciO_yrdC"/>
    <property type="match status" value="1"/>
</dbReference>
<evidence type="ECO:0000256" key="13">
    <source>
        <dbReference type="PIRNR" id="PIRNR004930"/>
    </source>
</evidence>
<comment type="catalytic activity">
    <reaction evidence="12 13">
        <text>L-threonine + hydrogencarbonate + ATP = L-threonylcarbamoyladenylate + diphosphate + H2O</text>
        <dbReference type="Rhea" id="RHEA:36407"/>
        <dbReference type="ChEBI" id="CHEBI:15377"/>
        <dbReference type="ChEBI" id="CHEBI:17544"/>
        <dbReference type="ChEBI" id="CHEBI:30616"/>
        <dbReference type="ChEBI" id="CHEBI:33019"/>
        <dbReference type="ChEBI" id="CHEBI:57926"/>
        <dbReference type="ChEBI" id="CHEBI:73682"/>
        <dbReference type="EC" id="2.7.7.87"/>
    </reaction>
</comment>
<evidence type="ECO:0000256" key="6">
    <source>
        <dbReference type="ARBA" id="ARBA00022679"/>
    </source>
</evidence>
<evidence type="ECO:0000256" key="2">
    <source>
        <dbReference type="ARBA" id="ARBA00007663"/>
    </source>
</evidence>
<accession>A0A9X3UJR8</accession>
<keyword evidence="6 13" id="KW-0808">Transferase</keyword>
<proteinExistence type="inferred from homology"/>
<feature type="binding site" evidence="14">
    <location>
        <position position="193"/>
    </location>
    <ligand>
        <name>ATP</name>
        <dbReference type="ChEBI" id="CHEBI:30616"/>
    </ligand>
</feature>
<keyword evidence="10 13" id="KW-0067">ATP-binding</keyword>
<feature type="binding site" evidence="14">
    <location>
        <position position="56"/>
    </location>
    <ligand>
        <name>ATP</name>
        <dbReference type="ChEBI" id="CHEBI:30616"/>
    </ligand>
</feature>
<dbReference type="Pfam" id="PF03481">
    <property type="entry name" value="Sua5_C"/>
    <property type="match status" value="1"/>
</dbReference>
<keyword evidence="9 13" id="KW-0547">Nucleotide-binding</keyword>
<dbReference type="GO" id="GO:0008033">
    <property type="term" value="P:tRNA processing"/>
    <property type="evidence" value="ECO:0007669"/>
    <property type="project" value="UniProtKB-KW"/>
</dbReference>
<feature type="binding site" evidence="14">
    <location>
        <position position="120"/>
    </location>
    <ligand>
        <name>L-threonine</name>
        <dbReference type="ChEBI" id="CHEBI:57926"/>
    </ligand>
</feature>
<keyword evidence="7 13" id="KW-0819">tRNA processing</keyword>
<feature type="binding site" evidence="14">
    <location>
        <position position="141"/>
    </location>
    <ligand>
        <name>ATP</name>
        <dbReference type="ChEBI" id="CHEBI:30616"/>
    </ligand>
</feature>
<dbReference type="GO" id="GO:0061710">
    <property type="term" value="F:L-threonylcarbamoyladenylate synthase"/>
    <property type="evidence" value="ECO:0007669"/>
    <property type="project" value="UniProtKB-EC"/>
</dbReference>
<evidence type="ECO:0000313" key="16">
    <source>
        <dbReference type="EMBL" id="MDA5399495.1"/>
    </source>
</evidence>
<dbReference type="GO" id="GO:0006450">
    <property type="term" value="P:regulation of translational fidelity"/>
    <property type="evidence" value="ECO:0007669"/>
    <property type="project" value="TreeGrafter"/>
</dbReference>
<dbReference type="InterPro" id="IPR038385">
    <property type="entry name" value="Sua5/YwlC_C"/>
</dbReference>
<evidence type="ECO:0000256" key="3">
    <source>
        <dbReference type="ARBA" id="ARBA00012584"/>
    </source>
</evidence>
<evidence type="ECO:0000256" key="8">
    <source>
        <dbReference type="ARBA" id="ARBA00022695"/>
    </source>
</evidence>
<feature type="binding site" evidence="14">
    <location>
        <position position="139"/>
    </location>
    <ligand>
        <name>L-threonine</name>
        <dbReference type="ChEBI" id="CHEBI:57926"/>
    </ligand>
</feature>
<comment type="function">
    <text evidence="13">Required for the formation of a threonylcarbamoyl group on adenosine at position 37 (t(6)A37) in tRNAs that read codons beginning with adenine.</text>
</comment>
<evidence type="ECO:0000313" key="17">
    <source>
        <dbReference type="Proteomes" id="UP001151234"/>
    </source>
</evidence>
<dbReference type="PROSITE" id="PS51163">
    <property type="entry name" value="YRDC"/>
    <property type="match status" value="1"/>
</dbReference>
<dbReference type="GO" id="GO:0005737">
    <property type="term" value="C:cytoplasm"/>
    <property type="evidence" value="ECO:0007669"/>
    <property type="project" value="UniProtKB-SubCell"/>
</dbReference>
<dbReference type="InterPro" id="IPR010923">
    <property type="entry name" value="T(6)A37_SUA5"/>
</dbReference>
<evidence type="ECO:0000256" key="11">
    <source>
        <dbReference type="ARBA" id="ARBA00029774"/>
    </source>
</evidence>
<dbReference type="Gene3D" id="3.40.50.11030">
    <property type="entry name" value="Threonylcarbamoyl-AMP synthase, C-terminal domain"/>
    <property type="match status" value="1"/>
</dbReference>
<protein>
    <recommendedName>
        <fullName evidence="4 13">Threonylcarbamoyl-AMP synthase</fullName>
        <shortName evidence="13">TC-AMP synthase</shortName>
        <ecNumber evidence="3 13">2.7.7.87</ecNumber>
    </recommendedName>
    <alternativeName>
        <fullName evidence="11 13">L-threonylcarbamoyladenylate synthase</fullName>
    </alternativeName>
</protein>
<dbReference type="EMBL" id="JAPJZI010000001">
    <property type="protein sequence ID" value="MDA5399495.1"/>
    <property type="molecule type" value="Genomic_DNA"/>
</dbReference>
<dbReference type="GO" id="GO:0000049">
    <property type="term" value="F:tRNA binding"/>
    <property type="evidence" value="ECO:0007669"/>
    <property type="project" value="TreeGrafter"/>
</dbReference>
<reference evidence="16" key="1">
    <citation type="submission" date="2022-11" db="EMBL/GenBank/DDBJ databases">
        <title>Draft genome sequence of Hoeflea poritis E7-10 and Hoeflea prorocentri PM5-8, separated from scleractinian coral Porites lutea and marine dinoflagellate.</title>
        <authorList>
            <person name="Zhang G."/>
            <person name="Wei Q."/>
            <person name="Cai L."/>
        </authorList>
    </citation>
    <scope>NUCLEOTIDE SEQUENCE</scope>
    <source>
        <strain evidence="16">PM5-8</strain>
    </source>
</reference>
<dbReference type="InterPro" id="IPR005145">
    <property type="entry name" value="Sua5_C"/>
</dbReference>
<feature type="binding site" evidence="14">
    <location>
        <position position="116"/>
    </location>
    <ligand>
        <name>ATP</name>
        <dbReference type="ChEBI" id="CHEBI:30616"/>
    </ligand>
</feature>
<comment type="subcellular location">
    <subcellularLocation>
        <location evidence="1 13">Cytoplasm</location>
    </subcellularLocation>
</comment>
<feature type="binding site" evidence="14">
    <location>
        <position position="60"/>
    </location>
    <ligand>
        <name>ATP</name>
        <dbReference type="ChEBI" id="CHEBI:30616"/>
    </ligand>
</feature>
<dbReference type="InterPro" id="IPR017945">
    <property type="entry name" value="DHBP_synth_RibB-like_a/b_dom"/>
</dbReference>
<dbReference type="PIRSF" id="PIRSF004930">
    <property type="entry name" value="Tln_factor_SUA5"/>
    <property type="match status" value="1"/>
</dbReference>
<evidence type="ECO:0000256" key="10">
    <source>
        <dbReference type="ARBA" id="ARBA00022840"/>
    </source>
</evidence>
<dbReference type="RefSeq" id="WP_267993096.1">
    <property type="nucleotide sequence ID" value="NZ_JAPJZI010000001.1"/>
</dbReference>
<dbReference type="Gene3D" id="3.90.870.10">
    <property type="entry name" value="DHBP synthase"/>
    <property type="match status" value="1"/>
</dbReference>
<evidence type="ECO:0000256" key="12">
    <source>
        <dbReference type="ARBA" id="ARBA00048366"/>
    </source>
</evidence>
<dbReference type="PANTHER" id="PTHR17490:SF16">
    <property type="entry name" value="THREONYLCARBAMOYL-AMP SYNTHASE"/>
    <property type="match status" value="1"/>
</dbReference>
<keyword evidence="5 13" id="KW-0963">Cytoplasm</keyword>
<keyword evidence="8 13" id="KW-0548">Nucleotidyltransferase</keyword>
<sequence length="326" mass="34091">MTILDISHDENAALRRASAVLATGGLVALPTETVYGLAADATQGEAVARIFEAKGRPRFNPLICHMADIDMARRYVSFDGEAFRLADAFWPGPLTLVLPLKPDAGIHPLTTAGLDTLAVRVPTGFANRLIASYGHPLAAPSANMSGRISSTSAAHVEADLGDKVGLILDAGPAQIGLESTILKPTNKGIELLRPGGLAANDIESAIGAPLLRKAKADAAVEAPGMLRSHYAPGNNLRINAQSARQGDAVITFAGQTLEGAQSASLVLDLSPSGDLNEAATNLFDYMKRADQATHRDIVVASVPRSGLGEAINDRLERAAAPKDQSR</sequence>
<keyword evidence="17" id="KW-1185">Reference proteome</keyword>
<evidence type="ECO:0000259" key="15">
    <source>
        <dbReference type="PROSITE" id="PS51163"/>
    </source>
</evidence>
<comment type="caution">
    <text evidence="16">The sequence shown here is derived from an EMBL/GenBank/DDBJ whole genome shotgun (WGS) entry which is preliminary data.</text>
</comment>
<name>A0A9X3UJR8_9HYPH</name>
<evidence type="ECO:0000256" key="9">
    <source>
        <dbReference type="ARBA" id="ARBA00022741"/>
    </source>
</evidence>
<evidence type="ECO:0000256" key="7">
    <source>
        <dbReference type="ARBA" id="ARBA00022694"/>
    </source>
</evidence>
<dbReference type="InterPro" id="IPR050156">
    <property type="entry name" value="TC-AMP_synthase_SUA5"/>
</dbReference>
<evidence type="ECO:0000256" key="14">
    <source>
        <dbReference type="PIRSR" id="PIRSR004930-1"/>
    </source>
</evidence>
<dbReference type="GO" id="GO:0003725">
    <property type="term" value="F:double-stranded RNA binding"/>
    <property type="evidence" value="ECO:0007669"/>
    <property type="project" value="UniProtKB-UniRule"/>
</dbReference>
<dbReference type="AlphaFoldDB" id="A0A9X3UJR8"/>
<organism evidence="16 17">
    <name type="scientific">Hoeflea prorocentri</name>
    <dbReference type="NCBI Taxonomy" id="1922333"/>
    <lineage>
        <taxon>Bacteria</taxon>
        <taxon>Pseudomonadati</taxon>
        <taxon>Pseudomonadota</taxon>
        <taxon>Alphaproteobacteria</taxon>
        <taxon>Hyphomicrobiales</taxon>
        <taxon>Rhizobiaceae</taxon>
        <taxon>Hoeflea</taxon>
    </lineage>
</organism>
<evidence type="ECO:0000256" key="4">
    <source>
        <dbReference type="ARBA" id="ARBA00015492"/>
    </source>
</evidence>
<gene>
    <name evidence="16" type="ORF">OQ273_13005</name>
</gene>
<evidence type="ECO:0000256" key="5">
    <source>
        <dbReference type="ARBA" id="ARBA00022490"/>
    </source>
</evidence>
<dbReference type="InterPro" id="IPR006070">
    <property type="entry name" value="Sua5-like_dom"/>
</dbReference>
<feature type="binding site" evidence="14">
    <location>
        <position position="230"/>
    </location>
    <ligand>
        <name>ATP</name>
        <dbReference type="ChEBI" id="CHEBI:30616"/>
    </ligand>
</feature>
<evidence type="ECO:0000256" key="1">
    <source>
        <dbReference type="ARBA" id="ARBA00004496"/>
    </source>
</evidence>
<dbReference type="SUPFAM" id="SSF55821">
    <property type="entry name" value="YrdC/RibB"/>
    <property type="match status" value="1"/>
</dbReference>
<dbReference type="GO" id="GO:0005524">
    <property type="term" value="F:ATP binding"/>
    <property type="evidence" value="ECO:0007669"/>
    <property type="project" value="UniProtKB-UniRule"/>
</dbReference>
<feature type="binding site" evidence="14">
    <location>
        <position position="33"/>
    </location>
    <ligand>
        <name>L-threonine</name>
        <dbReference type="ChEBI" id="CHEBI:57926"/>
    </ligand>
</feature>
<comment type="similarity">
    <text evidence="2 13">Belongs to the SUA5 family.</text>
</comment>
<feature type="binding site" evidence="14">
    <location>
        <position position="149"/>
    </location>
    <ligand>
        <name>ATP</name>
        <dbReference type="ChEBI" id="CHEBI:30616"/>
    </ligand>
</feature>